<name>A0A2D2CW08_METT3</name>
<evidence type="ECO:0000313" key="1">
    <source>
        <dbReference type="EMBL" id="ATQ66895.1"/>
    </source>
</evidence>
<sequence>MTLSELITARAEAGAAYVAAVAELRSTIIELAALDATLANLNVSTSPNPPATFFQLASDHWQHLLRHPDFVAGFAPLLPEVNDRRDLLIACYPSPEG</sequence>
<protein>
    <submittedName>
        <fullName evidence="1">Uncharacterized protein</fullName>
    </submittedName>
</protein>
<organism evidence="1 2">
    <name type="scientific">Methylosinus trichosporium (strain ATCC 35070 / NCIMB 11131 / UNIQEM 75 / OB3b)</name>
    <dbReference type="NCBI Taxonomy" id="595536"/>
    <lineage>
        <taxon>Bacteria</taxon>
        <taxon>Pseudomonadati</taxon>
        <taxon>Pseudomonadota</taxon>
        <taxon>Alphaproteobacteria</taxon>
        <taxon>Hyphomicrobiales</taxon>
        <taxon>Methylocystaceae</taxon>
        <taxon>Methylosinus</taxon>
    </lineage>
</organism>
<proteinExistence type="predicted"/>
<dbReference type="EMBL" id="CP023737">
    <property type="protein sequence ID" value="ATQ66895.1"/>
    <property type="molecule type" value="Genomic_DNA"/>
</dbReference>
<dbReference type="Proteomes" id="UP000230709">
    <property type="component" value="Chromosome"/>
</dbReference>
<dbReference type="RefSeq" id="WP_003609693.1">
    <property type="nucleotide sequence ID" value="NZ_ADVE02000001.1"/>
</dbReference>
<gene>
    <name evidence="1" type="ORF">CQW49_02525</name>
</gene>
<dbReference type="KEGG" id="mtw:CQW49_02525"/>
<dbReference type="STRING" id="595536.GCA_000178815_00441"/>
<keyword evidence="2" id="KW-1185">Reference proteome</keyword>
<accession>A0A2D2CW08</accession>
<dbReference type="AlphaFoldDB" id="A0A2D2CW08"/>
<evidence type="ECO:0000313" key="2">
    <source>
        <dbReference type="Proteomes" id="UP000230709"/>
    </source>
</evidence>
<reference evidence="2" key="1">
    <citation type="submission" date="2017-10" db="EMBL/GenBank/DDBJ databases">
        <title>Completed PacBio SMRT sequence of Methylosinus trichosporium OB3b reveals presence of a third large plasmid.</title>
        <authorList>
            <person name="Charles T.C."/>
            <person name="Lynch M.D.J."/>
            <person name="Heil J.R."/>
            <person name="Cheng J."/>
        </authorList>
    </citation>
    <scope>NUCLEOTIDE SEQUENCE [LARGE SCALE GENOMIC DNA]</scope>
    <source>
        <strain evidence="2">OB3b</strain>
    </source>
</reference>